<dbReference type="SUPFAM" id="SSF53098">
    <property type="entry name" value="Ribonuclease H-like"/>
    <property type="match status" value="1"/>
</dbReference>
<dbReference type="PANTHER" id="PTHR30231">
    <property type="entry name" value="DNA POLYMERASE III SUBUNIT EPSILON"/>
    <property type="match status" value="1"/>
</dbReference>
<reference evidence="2" key="1">
    <citation type="submission" date="2022-05" db="EMBL/GenBank/DDBJ databases">
        <title>Complete genome sequence of toluene-degrading Gulosibacter sediminis strain ACHW.36C.</title>
        <authorList>
            <person name="Wai A.C."/>
            <person name="Lai G.K."/>
            <person name="Griffin S.D."/>
            <person name="Leung F.C."/>
        </authorList>
    </citation>
    <scope>NUCLEOTIDE SEQUENCE [LARGE SCALE GENOMIC DNA]</scope>
    <source>
        <strain evidence="2">ACHW.36C</strain>
    </source>
</reference>
<dbReference type="Pfam" id="PF00929">
    <property type="entry name" value="RNase_T"/>
    <property type="match status" value="1"/>
</dbReference>
<keyword evidence="2" id="KW-0540">Nuclease</keyword>
<evidence type="ECO:0000259" key="1">
    <source>
        <dbReference type="SMART" id="SM00479"/>
    </source>
</evidence>
<protein>
    <submittedName>
        <fullName evidence="2">3'-5' exonuclease</fullName>
    </submittedName>
</protein>
<keyword evidence="2" id="KW-0378">Hydrolase</keyword>
<dbReference type="Gene3D" id="3.30.420.10">
    <property type="entry name" value="Ribonuclease H-like superfamily/Ribonuclease H"/>
    <property type="match status" value="1"/>
</dbReference>
<dbReference type="SMART" id="SM00479">
    <property type="entry name" value="EXOIII"/>
    <property type="match status" value="1"/>
</dbReference>
<dbReference type="InterPro" id="IPR013520">
    <property type="entry name" value="Ribonucl_H"/>
</dbReference>
<name>A0ABY4MZ98_9MICO</name>
<dbReference type="InterPro" id="IPR012337">
    <property type="entry name" value="RNaseH-like_sf"/>
</dbReference>
<keyword evidence="2" id="KW-0269">Exonuclease</keyword>
<accession>A0ABY4MZ98</accession>
<evidence type="ECO:0000313" key="2">
    <source>
        <dbReference type="EMBL" id="UQN15768.1"/>
    </source>
</evidence>
<dbReference type="GO" id="GO:0004527">
    <property type="term" value="F:exonuclease activity"/>
    <property type="evidence" value="ECO:0007669"/>
    <property type="project" value="UniProtKB-KW"/>
</dbReference>
<sequence>MSVSFTAVDFETANRSPASACAVGVVRVRDGEVVERATWLIHPPEGHDRFEPFNIQLHGVSPERVARAPHWRESLDRLVEFIGDDVVVAHNAGFDIGVIVAASRASQLPVPGMRYFCSLRLARTSYQLPSYKLPRAAAAAGYTLENHHDPLADAEACAAIVVDVARTGGFTDMNELASSSRVQIRDLEPEDAPNHDQLVADATF</sequence>
<dbReference type="PANTHER" id="PTHR30231:SF42">
    <property type="entry name" value="EXONUCLEASE"/>
    <property type="match status" value="1"/>
</dbReference>
<dbReference type="CDD" id="cd06130">
    <property type="entry name" value="DNA_pol_III_epsilon_like"/>
    <property type="match status" value="1"/>
</dbReference>
<organism evidence="2">
    <name type="scientific">Gulosibacter sediminis</name>
    <dbReference type="NCBI Taxonomy" id="1729695"/>
    <lineage>
        <taxon>Bacteria</taxon>
        <taxon>Bacillati</taxon>
        <taxon>Actinomycetota</taxon>
        <taxon>Actinomycetes</taxon>
        <taxon>Micrococcales</taxon>
        <taxon>Microbacteriaceae</taxon>
        <taxon>Gulosibacter</taxon>
    </lineage>
</organism>
<dbReference type="EMBL" id="CP097160">
    <property type="protein sequence ID" value="UQN15768.1"/>
    <property type="molecule type" value="Genomic_DNA"/>
</dbReference>
<feature type="domain" description="Exonuclease" evidence="1">
    <location>
        <begin position="4"/>
        <end position="170"/>
    </location>
</feature>
<dbReference type="InterPro" id="IPR036397">
    <property type="entry name" value="RNaseH_sf"/>
</dbReference>
<gene>
    <name evidence="2" type="ORF">M3M28_04780</name>
</gene>
<proteinExistence type="predicted"/>